<evidence type="ECO:0000313" key="1">
    <source>
        <dbReference type="EMBL" id="HJC42793.1"/>
    </source>
</evidence>
<accession>A0A9D2T0P4</accession>
<gene>
    <name evidence="1" type="ORF">H9756_03800</name>
</gene>
<proteinExistence type="predicted"/>
<sequence length="47" mass="5359">MNLKENVKKAIESNEPDPGKINTILLKLLNYFRKIYGNGKTNAKNKP</sequence>
<name>A0A9D2T0P4_9FIRM</name>
<evidence type="ECO:0000313" key="2">
    <source>
        <dbReference type="Proteomes" id="UP000823895"/>
    </source>
</evidence>
<reference evidence="1" key="2">
    <citation type="submission" date="2021-04" db="EMBL/GenBank/DDBJ databases">
        <authorList>
            <person name="Gilroy R."/>
        </authorList>
    </citation>
    <scope>NUCLEOTIDE SEQUENCE</scope>
    <source>
        <strain evidence="1">CHK165-2605</strain>
    </source>
</reference>
<dbReference type="EMBL" id="DWWI01000079">
    <property type="protein sequence ID" value="HJC42793.1"/>
    <property type="molecule type" value="Genomic_DNA"/>
</dbReference>
<comment type="caution">
    <text evidence="1">The sequence shown here is derived from an EMBL/GenBank/DDBJ whole genome shotgun (WGS) entry which is preliminary data.</text>
</comment>
<protein>
    <submittedName>
        <fullName evidence="1">Uncharacterized protein</fullName>
    </submittedName>
</protein>
<organism evidence="1 2">
    <name type="scientific">Candidatus Mediterraneibacter gallistercoris</name>
    <dbReference type="NCBI Taxonomy" id="2838671"/>
    <lineage>
        <taxon>Bacteria</taxon>
        <taxon>Bacillati</taxon>
        <taxon>Bacillota</taxon>
        <taxon>Clostridia</taxon>
        <taxon>Lachnospirales</taxon>
        <taxon>Lachnospiraceae</taxon>
        <taxon>Mediterraneibacter</taxon>
    </lineage>
</organism>
<dbReference type="Proteomes" id="UP000823895">
    <property type="component" value="Unassembled WGS sequence"/>
</dbReference>
<dbReference type="AlphaFoldDB" id="A0A9D2T0P4"/>
<reference evidence="1" key="1">
    <citation type="journal article" date="2021" name="PeerJ">
        <title>Extensive microbial diversity within the chicken gut microbiome revealed by metagenomics and culture.</title>
        <authorList>
            <person name="Gilroy R."/>
            <person name="Ravi A."/>
            <person name="Getino M."/>
            <person name="Pursley I."/>
            <person name="Horton D.L."/>
            <person name="Alikhan N.F."/>
            <person name="Baker D."/>
            <person name="Gharbi K."/>
            <person name="Hall N."/>
            <person name="Watson M."/>
            <person name="Adriaenssens E.M."/>
            <person name="Foster-Nyarko E."/>
            <person name="Jarju S."/>
            <person name="Secka A."/>
            <person name="Antonio M."/>
            <person name="Oren A."/>
            <person name="Chaudhuri R.R."/>
            <person name="La Ragione R."/>
            <person name="Hildebrand F."/>
            <person name="Pallen M.J."/>
        </authorList>
    </citation>
    <scope>NUCLEOTIDE SEQUENCE</scope>
    <source>
        <strain evidence="1">CHK165-2605</strain>
    </source>
</reference>